<feature type="transmembrane region" description="Helical" evidence="1">
    <location>
        <begin position="335"/>
        <end position="354"/>
    </location>
</feature>
<dbReference type="EMBL" id="RXNU01000002">
    <property type="protein sequence ID" value="RTR40082.1"/>
    <property type="molecule type" value="Genomic_DNA"/>
</dbReference>
<evidence type="ECO:0000313" key="3">
    <source>
        <dbReference type="EMBL" id="RTR40082.1"/>
    </source>
</evidence>
<feature type="domain" description="HD-GYP" evidence="2">
    <location>
        <begin position="385"/>
        <end position="602"/>
    </location>
</feature>
<dbReference type="InterPro" id="IPR037522">
    <property type="entry name" value="HD_GYP_dom"/>
</dbReference>
<dbReference type="Pfam" id="PF13487">
    <property type="entry name" value="HD_5"/>
    <property type="match status" value="1"/>
</dbReference>
<evidence type="ECO:0000259" key="2">
    <source>
        <dbReference type="PROSITE" id="PS51832"/>
    </source>
</evidence>
<sequence length="629" mass="71309">MIFSNRVGDRDKRFSGFNRLVRARFIALFIPLTLLNIAALMLANSLYINVEQAKQQALVQAAIEVGTNLAQHDLTTVMSHLEFLTASENVESFMNSGIDDSKAHIEREFLNLANTSQLYDQIRLISPSGMELVRIDYFGDQAVAVVPELLQDKSNRYYFQEAAAITTDKMYISALDLNLENGVIEQPLKPMIRFAKPLKDENGELRGVIVLNYFANLLLDKFRNQMMFAPGEGALLNKDGYWLSSRDPSQEWGFMLNHKQSFGADSPELWQTISLTEKGSVENSDGLVTFATVHPIKDIDKKVANRDHFIDEWRIIIVNTYWGLGPALILSKMEFLYPALIIYPIGLILIWFWARASVGRKCAERELKKLNKTLTLRVAERTRELAVIKDVTILSMATLAETRDNETGQHLRRTQTYVKLLAEELQDHPDFHDFLSDKNIDLLYKSAPLHDIGKVGIPDDILLKPGRLTDFEFEIMKRHTTYGSNAISSSIHTLTSELAENDGPTFLQFAQDIAHYHHEKWDGSGYPNGLSGDDIPIAARIMAIADVFDALSCKRVYKGAFSRDKTESIMLEGRGTHFDPRLIDAFCRINDSFWEVKALFEDEPPEVTNGCIEHFPVEYSQLINFGQGI</sequence>
<dbReference type="InterPro" id="IPR048760">
    <property type="entry name" value="VP0354-like_sensor_dom"/>
</dbReference>
<reference evidence="3 4" key="1">
    <citation type="submission" date="2018-12" db="EMBL/GenBank/DDBJ databases">
        <authorList>
            <person name="Yu L."/>
        </authorList>
    </citation>
    <scope>NUCLEOTIDE SEQUENCE [LARGE SCALE GENOMIC DNA]</scope>
    <source>
        <strain evidence="3 4">HAW-EB2</strain>
    </source>
</reference>
<dbReference type="Gene3D" id="1.10.3210.10">
    <property type="entry name" value="Hypothetical protein af1432"/>
    <property type="match status" value="1"/>
</dbReference>
<dbReference type="Pfam" id="PF21623">
    <property type="entry name" value="HK_sensor_dom_bact"/>
    <property type="match status" value="1"/>
</dbReference>
<feature type="transmembrane region" description="Helical" evidence="1">
    <location>
        <begin position="21"/>
        <end position="43"/>
    </location>
</feature>
<keyword evidence="1" id="KW-0472">Membrane</keyword>
<dbReference type="OrthoDB" id="9812260at2"/>
<dbReference type="PROSITE" id="PS51832">
    <property type="entry name" value="HD_GYP"/>
    <property type="match status" value="1"/>
</dbReference>
<name>A0A3S0IPT3_9GAMM</name>
<dbReference type="PANTHER" id="PTHR45228:SF5">
    <property type="entry name" value="CYCLIC DI-GMP PHOSPHODIESTERASE VC_1348-RELATED"/>
    <property type="match status" value="1"/>
</dbReference>
<protein>
    <submittedName>
        <fullName evidence="3">HD domain-containing protein</fullName>
    </submittedName>
</protein>
<keyword evidence="1" id="KW-1133">Transmembrane helix</keyword>
<evidence type="ECO:0000313" key="4">
    <source>
        <dbReference type="Proteomes" id="UP000267448"/>
    </source>
</evidence>
<keyword evidence="1" id="KW-0812">Transmembrane</keyword>
<dbReference type="InterPro" id="IPR003607">
    <property type="entry name" value="HD/PDEase_dom"/>
</dbReference>
<dbReference type="GO" id="GO:0008081">
    <property type="term" value="F:phosphoric diester hydrolase activity"/>
    <property type="evidence" value="ECO:0007669"/>
    <property type="project" value="UniProtKB-ARBA"/>
</dbReference>
<dbReference type="SUPFAM" id="SSF103190">
    <property type="entry name" value="Sensory domain-like"/>
    <property type="match status" value="2"/>
</dbReference>
<organism evidence="3 4">
    <name type="scientific">Shewanella canadensis</name>
    <dbReference type="NCBI Taxonomy" id="271096"/>
    <lineage>
        <taxon>Bacteria</taxon>
        <taxon>Pseudomonadati</taxon>
        <taxon>Pseudomonadota</taxon>
        <taxon>Gammaproteobacteria</taxon>
        <taxon>Alteromonadales</taxon>
        <taxon>Shewanellaceae</taxon>
        <taxon>Shewanella</taxon>
    </lineage>
</organism>
<proteinExistence type="predicted"/>
<dbReference type="PANTHER" id="PTHR45228">
    <property type="entry name" value="CYCLIC DI-GMP PHOSPHODIESTERASE TM_0186-RELATED"/>
    <property type="match status" value="1"/>
</dbReference>
<dbReference type="InterPro" id="IPR052020">
    <property type="entry name" value="Cyclic_di-GMP/3'3'-cGAMP_PDE"/>
</dbReference>
<comment type="caution">
    <text evidence="3">The sequence shown here is derived from an EMBL/GenBank/DDBJ whole genome shotgun (WGS) entry which is preliminary data.</text>
</comment>
<dbReference type="RefSeq" id="WP_126519138.1">
    <property type="nucleotide sequence ID" value="NZ_RXNU01000002.1"/>
</dbReference>
<evidence type="ECO:0000256" key="1">
    <source>
        <dbReference type="SAM" id="Phobius"/>
    </source>
</evidence>
<keyword evidence="4" id="KW-1185">Reference proteome</keyword>
<accession>A0A3S0IPT3</accession>
<dbReference type="CDD" id="cd00077">
    <property type="entry name" value="HDc"/>
    <property type="match status" value="1"/>
</dbReference>
<dbReference type="AlphaFoldDB" id="A0A3S0IPT3"/>
<dbReference type="Gene3D" id="3.30.450.20">
    <property type="entry name" value="PAS domain"/>
    <property type="match status" value="2"/>
</dbReference>
<dbReference type="Proteomes" id="UP000267448">
    <property type="component" value="Unassembled WGS sequence"/>
</dbReference>
<dbReference type="InterPro" id="IPR029151">
    <property type="entry name" value="Sensor-like_sf"/>
</dbReference>
<dbReference type="SUPFAM" id="SSF109604">
    <property type="entry name" value="HD-domain/PDEase-like"/>
    <property type="match status" value="1"/>
</dbReference>
<dbReference type="SMART" id="SM00471">
    <property type="entry name" value="HDc"/>
    <property type="match status" value="1"/>
</dbReference>
<gene>
    <name evidence="3" type="ORF">EKG38_04970</name>
</gene>